<dbReference type="InterPro" id="IPR031335">
    <property type="entry name" value="Glyco_hydro_63_C"/>
</dbReference>
<dbReference type="GO" id="GO:0006487">
    <property type="term" value="P:protein N-linked glycosylation"/>
    <property type="evidence" value="ECO:0007669"/>
    <property type="project" value="UniProtKB-UniRule"/>
</dbReference>
<gene>
    <name evidence="22" type="ORF">RI543_000349</name>
</gene>
<evidence type="ECO:0000256" key="6">
    <source>
        <dbReference type="ARBA" id="ARBA00022525"/>
    </source>
</evidence>
<keyword evidence="5" id="KW-0134">Cell wall</keyword>
<evidence type="ECO:0000313" key="22">
    <source>
        <dbReference type="EMBL" id="KAK5782412.1"/>
    </source>
</evidence>
<feature type="region of interest" description="Disordered" evidence="19">
    <location>
        <begin position="905"/>
        <end position="927"/>
    </location>
</feature>
<feature type="domain" description="Glycosyl hydrolase family 63 C-terminal" evidence="20">
    <location>
        <begin position="313"/>
        <end position="817"/>
    </location>
</feature>
<comment type="catalytic activity">
    <reaction evidence="17">
        <text>N(4)-(alpha-D-Glc-(1-&gt;2)-alpha-D-Glc-(1-&gt;3)-alpha-D-Glc-(1-&gt;3)-alpha-D-Man-(1-&gt;2)-alpha-D-Man-(1-&gt;2)-alpha-D-Man-(1-&gt;3)-[alpha-D-Man-(1-&gt;2)-alpha-D-Man-(1-&gt;3)-[alpha-D-Man-(1-&gt;2)-alpha-D-Man-(1-&gt;6)]-alpha-D-Man-(1-&gt;6)]-beta-D-Man-(1-&gt;4)-beta-D-GlcNAc-(1-&gt;4)-beta-D-GlcNAc)-L-asparaginyl-[protein] + H2O = N(4)-(alpha-D-Glc-(1-&gt;3)-alpha-D-Glc-(1-&gt;3)-alpha-D-Man-(1-&gt;2)-alpha-D-Man-(1-&gt;2)-alpha-D-Man-(1-&gt;3)-[alpha-D-Man-(1-&gt;2)-alpha-D-Man-(1-&gt;3)-[alpha-D-Man-(1-&gt;2)-alpha-D-Man-(1-&gt;6)]-alpha-D-Man-(1-&gt;6)]-beta-D-Man-(1-&gt;4)-beta-D-GlcNAc-(1-&gt;4)-beta-D-GlcNAc)-L-asparaginyl-[protein] + beta-D-glucose</text>
        <dbReference type="Rhea" id="RHEA:55988"/>
        <dbReference type="Rhea" id="RHEA-COMP:12806"/>
        <dbReference type="Rhea" id="RHEA-COMP:14355"/>
        <dbReference type="ChEBI" id="CHEBI:15377"/>
        <dbReference type="ChEBI" id="CHEBI:15903"/>
        <dbReference type="ChEBI" id="CHEBI:59082"/>
        <dbReference type="ChEBI" id="CHEBI:132537"/>
        <dbReference type="EC" id="3.2.1.106"/>
    </reaction>
</comment>
<comment type="similarity">
    <text evidence="3">Belongs to the glycosyl hydrolase 17 family.</text>
</comment>
<evidence type="ECO:0000256" key="7">
    <source>
        <dbReference type="ARBA" id="ARBA00022692"/>
    </source>
</evidence>
<feature type="compositionally biased region" description="Low complexity" evidence="19">
    <location>
        <begin position="915"/>
        <end position="927"/>
    </location>
</feature>
<evidence type="ECO:0000256" key="14">
    <source>
        <dbReference type="ARBA" id="ARBA00023180"/>
    </source>
</evidence>
<organism evidence="22 23">
    <name type="scientific">Arxiozyma heterogenica</name>
    <dbReference type="NCBI Taxonomy" id="278026"/>
    <lineage>
        <taxon>Eukaryota</taxon>
        <taxon>Fungi</taxon>
        <taxon>Dikarya</taxon>
        <taxon>Ascomycota</taxon>
        <taxon>Saccharomycotina</taxon>
        <taxon>Saccharomycetes</taxon>
        <taxon>Saccharomycetales</taxon>
        <taxon>Saccharomycetaceae</taxon>
        <taxon>Arxiozyma</taxon>
    </lineage>
</organism>
<protein>
    <recommendedName>
        <fullName evidence="16 17">Mannosyl-oligosaccharide glucosidase</fullName>
        <ecNumber evidence="16 17">3.2.1.106</ecNumber>
    </recommendedName>
    <alternativeName>
        <fullName evidence="18">Glucosidase I</fullName>
    </alternativeName>
</protein>
<comment type="function">
    <text evidence="17">Cleaves the distal alpha 1,2-linked glucose residue from the Glc(3)Man(9)GlcNAc(2) oligosaccharide precursor.</text>
</comment>
<name>A0AAN7WR42_9SACH</name>
<feature type="compositionally biased region" description="Polar residues" evidence="19">
    <location>
        <begin position="905"/>
        <end position="914"/>
    </location>
</feature>
<keyword evidence="14 18" id="KW-0325">Glycoprotein</keyword>
<dbReference type="InterPro" id="IPR008928">
    <property type="entry name" value="6-hairpin_glycosidase_sf"/>
</dbReference>
<dbReference type="EC" id="3.2.1.106" evidence="16 17"/>
<dbReference type="InterPro" id="IPR038518">
    <property type="entry name" value="Glyco_hydro_63N_sf"/>
</dbReference>
<comment type="pathway">
    <text evidence="18">Glycan metabolism; N-glycan degradation.</text>
</comment>
<evidence type="ECO:0000259" key="20">
    <source>
        <dbReference type="Pfam" id="PF03200"/>
    </source>
</evidence>
<dbReference type="EMBL" id="JAWIZZ010000006">
    <property type="protein sequence ID" value="KAK5782412.1"/>
    <property type="molecule type" value="Genomic_DNA"/>
</dbReference>
<dbReference type="InterPro" id="IPR004888">
    <property type="entry name" value="Glycoside_hydrolase_63"/>
</dbReference>
<evidence type="ECO:0000256" key="16">
    <source>
        <dbReference type="ARBA" id="ARBA00038888"/>
    </source>
</evidence>
<evidence type="ECO:0000256" key="1">
    <source>
        <dbReference type="ARBA" id="ARBA00004191"/>
    </source>
</evidence>
<dbReference type="SUPFAM" id="SSF51445">
    <property type="entry name" value="(Trans)glycosidases"/>
    <property type="match status" value="1"/>
</dbReference>
<evidence type="ECO:0000256" key="13">
    <source>
        <dbReference type="ARBA" id="ARBA00023136"/>
    </source>
</evidence>
<dbReference type="Gene3D" id="3.20.20.80">
    <property type="entry name" value="Glycosidases"/>
    <property type="match status" value="1"/>
</dbReference>
<evidence type="ECO:0000256" key="2">
    <source>
        <dbReference type="ARBA" id="ARBA00004648"/>
    </source>
</evidence>
<dbReference type="GO" id="GO:0005789">
    <property type="term" value="C:endoplasmic reticulum membrane"/>
    <property type="evidence" value="ECO:0007669"/>
    <property type="project" value="UniProtKB-SubCell"/>
</dbReference>
<evidence type="ECO:0000256" key="4">
    <source>
        <dbReference type="ARBA" id="ARBA00010833"/>
    </source>
</evidence>
<dbReference type="SUPFAM" id="SSF48208">
    <property type="entry name" value="Six-hairpin glycosidases"/>
    <property type="match status" value="1"/>
</dbReference>
<evidence type="ECO:0000256" key="15">
    <source>
        <dbReference type="ARBA" id="ARBA00023295"/>
    </source>
</evidence>
<accession>A0AAN7WR42</accession>
<evidence type="ECO:0000256" key="10">
    <source>
        <dbReference type="ARBA" id="ARBA00022824"/>
    </source>
</evidence>
<evidence type="ECO:0000256" key="12">
    <source>
        <dbReference type="ARBA" id="ARBA00022989"/>
    </source>
</evidence>
<keyword evidence="9 17" id="KW-0378">Hydrolase</keyword>
<dbReference type="Gene3D" id="2.70.98.110">
    <property type="entry name" value="Glycosyl hydrolase family 63, N-terminal domain"/>
    <property type="match status" value="1"/>
</dbReference>
<reference evidence="23" key="1">
    <citation type="submission" date="2023-07" db="EMBL/GenBank/DDBJ databases">
        <title>A draft genome of Kazachstania heterogenica Y-27499.</title>
        <authorList>
            <person name="Donic C."/>
            <person name="Kralova J.S."/>
            <person name="Fidel L."/>
            <person name="Ben-Dor S."/>
            <person name="Jung S."/>
        </authorList>
    </citation>
    <scope>NUCLEOTIDE SEQUENCE [LARGE SCALE GENOMIC DNA]</scope>
    <source>
        <strain evidence="23">Y27499</strain>
    </source>
</reference>
<evidence type="ECO:0000313" key="23">
    <source>
        <dbReference type="Proteomes" id="UP001306508"/>
    </source>
</evidence>
<proteinExistence type="inferred from homology"/>
<evidence type="ECO:0000256" key="19">
    <source>
        <dbReference type="SAM" id="MobiDB-lite"/>
    </source>
</evidence>
<dbReference type="InterPro" id="IPR031631">
    <property type="entry name" value="Glyco_hydro_63N"/>
</dbReference>
<evidence type="ECO:0000256" key="17">
    <source>
        <dbReference type="RuleBase" id="RU368089"/>
    </source>
</evidence>
<dbReference type="InterPro" id="IPR012341">
    <property type="entry name" value="6hp_glycosidase-like_sf"/>
</dbReference>
<dbReference type="Proteomes" id="UP001306508">
    <property type="component" value="Unassembled WGS sequence"/>
</dbReference>
<comment type="subcellular location">
    <subcellularLocation>
        <location evidence="2 17">Endoplasmic reticulum membrane</location>
        <topology evidence="2 17">Single-pass type II membrane protein</topology>
    </subcellularLocation>
    <subcellularLocation>
        <location evidence="1">Secreted</location>
        <location evidence="1">Cell wall</location>
    </subcellularLocation>
</comment>
<keyword evidence="11" id="KW-0735">Signal-anchor</keyword>
<comment type="caution">
    <text evidence="22">The sequence shown here is derived from an EMBL/GenBank/DDBJ whole genome shotgun (WGS) entry which is preliminary data.</text>
</comment>
<dbReference type="Gene3D" id="1.50.10.10">
    <property type="match status" value="1"/>
</dbReference>
<keyword evidence="6" id="KW-0964">Secreted</keyword>
<keyword evidence="12" id="KW-1133">Transmembrane helix</keyword>
<feature type="domain" description="Glycosyl hydrolase family 63 N-terminal" evidence="21">
    <location>
        <begin position="34"/>
        <end position="256"/>
    </location>
</feature>
<keyword evidence="13" id="KW-0472">Membrane</keyword>
<keyword evidence="10 17" id="KW-0256">Endoplasmic reticulum</keyword>
<evidence type="ECO:0000256" key="8">
    <source>
        <dbReference type="ARBA" id="ARBA00022729"/>
    </source>
</evidence>
<dbReference type="Pfam" id="PF16923">
    <property type="entry name" value="Glyco_hydro_63N"/>
    <property type="match status" value="1"/>
</dbReference>
<evidence type="ECO:0000256" key="18">
    <source>
        <dbReference type="RuleBase" id="RU369107"/>
    </source>
</evidence>
<keyword evidence="23" id="KW-1185">Reference proteome</keyword>
<evidence type="ECO:0000259" key="21">
    <source>
        <dbReference type="Pfam" id="PF16923"/>
    </source>
</evidence>
<keyword evidence="15 17" id="KW-0326">Glycosidase</keyword>
<dbReference type="PANTHER" id="PTHR10412">
    <property type="entry name" value="MANNOSYL-OLIGOSACCHARIDE GLUCOSIDASE"/>
    <property type="match status" value="1"/>
</dbReference>
<dbReference type="Pfam" id="PF03200">
    <property type="entry name" value="Glyco_hydro_63"/>
    <property type="match status" value="1"/>
</dbReference>
<evidence type="ECO:0000256" key="11">
    <source>
        <dbReference type="ARBA" id="ARBA00022968"/>
    </source>
</evidence>
<evidence type="ECO:0000256" key="9">
    <source>
        <dbReference type="ARBA" id="ARBA00022801"/>
    </source>
</evidence>
<dbReference type="InterPro" id="IPR017853">
    <property type="entry name" value="GH"/>
</dbReference>
<dbReference type="GO" id="GO:0004573">
    <property type="term" value="F:Glc3Man9GlcNAc2 oligosaccharide glucosidase activity"/>
    <property type="evidence" value="ECO:0007669"/>
    <property type="project" value="UniProtKB-UniRule"/>
</dbReference>
<dbReference type="PANTHER" id="PTHR10412:SF11">
    <property type="entry name" value="MANNOSYL-OLIGOSACCHARIDE GLUCOSIDASE"/>
    <property type="match status" value="1"/>
</dbReference>
<dbReference type="GO" id="GO:0009311">
    <property type="term" value="P:oligosaccharide metabolic process"/>
    <property type="evidence" value="ECO:0007669"/>
    <property type="project" value="UniProtKB-UniRule"/>
</dbReference>
<evidence type="ECO:0000256" key="5">
    <source>
        <dbReference type="ARBA" id="ARBA00022512"/>
    </source>
</evidence>
<sequence>MLKSIPYIVGTLILLVSIVRSNLNSTLVDLASESLLWAPYRSQCYFGIRPRYINDTPFIMGLMWFDINRVDAMPNLRHQVDMNDKLEKFSWIVYDPRIGGTESIIDYENNINLTVNFVKSHDGKNWVTRISGQSLDPEKNSAISIITYMNQNVGSGNTGSAKPYLKLIDVSKDKNLVFEGYSSELSKYSVTFRDNYGNYFRNNSLSNMEILPGSDCTKTSHVSLTVPDAEVWKAKDIFQTLLSDSIKNIIEIKGENIDTAYAPSMLTLRNIYNFPPGNFHFIQKTFACDFNNSFQFDIVYNNMKDKKENILNRKDVTRLINVAIDDINAKFDQQFAIGESEGEEKRSFALEILSNLLGGIGYFHGNQLIDRTTKFNEDQFDQIKLVNGQEEGPFDLFTSVPSRAFFPRGFYWDEGFHLLQIMEYDFDLAFEIIISWINMIDEDGWIAREVILGLEARSRVPAEFQVQSPHIANPPTLLLALSEMISKVLANQDGLNSNINKDIDRFLVNRDREQLKYSLDLITKYVSDIYPKLKKHFEWFRRTQRGLIEEYCELLEEDPVWDKLHKDDFYKWVGRTVKHCLPSGLDDYPRAQPPDIAELNVDTLTWVGVMARSMKLIAKVLNKKKDEMAFARIEQNVMENLENLHWSEDYGCYCDISIQENEEADEEEIVHICHEGYVSLLPFGLKMIPRDSSHLDKVVRLMADKDKLFSPYGLLSLSKSDEYFGTDENYWRGKIWLNINYLCLDAINHYFPGISSKTSEMDSTFALAKQLFTDLRHNLIDNVYKVWRNTGFVFENYSPLDGAGAGAKQFTGWTIVIAPTVYYIVDGDTTSTSTAIPSDVDSTATPTTTIILNRKDLGKEIGGFVTSTLNPSSLSTETTVSQDVAQVSTSTDESLSTQVPSFRVTSTLTPSNTPSEASSSFENNNSKSPEVTIHLHETIESSGIQVIVSTTTQQGNGETQFSTHITSNNNQQYTLLPAFTSIATTTDAVTNNNNADSTDSDTSQETTSTVVTSVEMTTETASSPSRSMLTSIPYALTYSPYNNDGSCRSANDVYSDLQIIKNKGVNRVRIYGTDCNSLETVESACAKLGITINQGLWISDAGVDSIDEPLQQLIAYGQTNGWDIFDYITVGNEAINSGFCTVSDLINKIKSVKSQLRAAGYMGQITTSEPPVTFERHPELCTESEIDFVGINPHSYFDVYCDAAGSGEFVKGQVEIVQKSCGTPNVVITETGYPSHGDVNGQNVPSKANQLIAVQSILDLNSDVTILSFTNDYWKNPGPYDIEQFFGIRDILP</sequence>
<dbReference type="FunFam" id="3.20.20.80:FF:000160">
    <property type="entry name" value="Probable beta-glucosidase btgE"/>
    <property type="match status" value="1"/>
</dbReference>
<comment type="similarity">
    <text evidence="4 17">Belongs to the glycosyl hydrolase 63 family.</text>
</comment>
<keyword evidence="8" id="KW-0732">Signal</keyword>
<keyword evidence="7" id="KW-0812">Transmembrane</keyword>
<evidence type="ECO:0000256" key="3">
    <source>
        <dbReference type="ARBA" id="ARBA00008773"/>
    </source>
</evidence>